<gene>
    <name evidence="2" type="ORF">Scep_003747</name>
</gene>
<reference evidence="2 3" key="1">
    <citation type="submission" date="2024-01" db="EMBL/GenBank/DDBJ databases">
        <title>Genome assemblies of Stephania.</title>
        <authorList>
            <person name="Yang L."/>
        </authorList>
    </citation>
    <scope>NUCLEOTIDE SEQUENCE [LARGE SCALE GENOMIC DNA]</scope>
    <source>
        <strain evidence="2">JXDWG</strain>
        <tissue evidence="2">Leaf</tissue>
    </source>
</reference>
<comment type="caution">
    <text evidence="2">The sequence shown here is derived from an EMBL/GenBank/DDBJ whole genome shotgun (WGS) entry which is preliminary data.</text>
</comment>
<dbReference type="AlphaFoldDB" id="A0AAP0KSL0"/>
<feature type="region of interest" description="Disordered" evidence="1">
    <location>
        <begin position="173"/>
        <end position="194"/>
    </location>
</feature>
<name>A0AAP0KSL0_9MAGN</name>
<accession>A0AAP0KSL0</accession>
<evidence type="ECO:0000256" key="1">
    <source>
        <dbReference type="SAM" id="MobiDB-lite"/>
    </source>
</evidence>
<evidence type="ECO:0000313" key="2">
    <source>
        <dbReference type="EMBL" id="KAK9157173.1"/>
    </source>
</evidence>
<dbReference type="Proteomes" id="UP001419268">
    <property type="component" value="Unassembled WGS sequence"/>
</dbReference>
<keyword evidence="3" id="KW-1185">Reference proteome</keyword>
<proteinExistence type="predicted"/>
<evidence type="ECO:0000313" key="3">
    <source>
        <dbReference type="Proteomes" id="UP001419268"/>
    </source>
</evidence>
<dbReference type="EMBL" id="JBBNAG010000002">
    <property type="protein sequence ID" value="KAK9157173.1"/>
    <property type="molecule type" value="Genomic_DNA"/>
</dbReference>
<sequence length="314" mass="33862">MTDRWTWVDTVGVAHRHATIGGAGGGDGAGSSRPISTPNEPVELFRKDFQAMQTHILRVMQDHTLTQDQLREVQGQLNHMEQALMDKLEISFAQAPPRDSSFLTLGDSLTTLTISLGTLGHNTTLSASLGFDDRCRRGPSSTTKSSLLTLSDSLTALTISLGTLSLNTSLSASLGSGDRRRRGPSSTTKLTKGGVGTSLVASKAEEVKKVKEVLLLKSSSSPSSSSTTTTTTACGLRGFVVRYLGSSLVVQQLSVIALHYCELLHFKAKLQRRRQELTQTTPDQPVDDGVVYYKVADISRKAGRVSCRIVKTQK</sequence>
<protein>
    <submittedName>
        <fullName evidence="2">Uncharacterized protein</fullName>
    </submittedName>
</protein>
<organism evidence="2 3">
    <name type="scientific">Stephania cephalantha</name>
    <dbReference type="NCBI Taxonomy" id="152367"/>
    <lineage>
        <taxon>Eukaryota</taxon>
        <taxon>Viridiplantae</taxon>
        <taxon>Streptophyta</taxon>
        <taxon>Embryophyta</taxon>
        <taxon>Tracheophyta</taxon>
        <taxon>Spermatophyta</taxon>
        <taxon>Magnoliopsida</taxon>
        <taxon>Ranunculales</taxon>
        <taxon>Menispermaceae</taxon>
        <taxon>Menispermoideae</taxon>
        <taxon>Cissampelideae</taxon>
        <taxon>Stephania</taxon>
    </lineage>
</organism>